<keyword evidence="1" id="KW-0812">Transmembrane</keyword>
<dbReference type="RefSeq" id="WP_285761436.1">
    <property type="nucleotide sequence ID" value="NZ_BSQG01000010.1"/>
</dbReference>
<evidence type="ECO:0000313" key="3">
    <source>
        <dbReference type="Proteomes" id="UP001165092"/>
    </source>
</evidence>
<reference evidence="2" key="1">
    <citation type="submission" date="2023-02" db="EMBL/GenBank/DDBJ databases">
        <title>Nocardiopsis ansamitocini NBRC 112285.</title>
        <authorList>
            <person name="Ichikawa N."/>
            <person name="Sato H."/>
            <person name="Tonouchi N."/>
        </authorList>
    </citation>
    <scope>NUCLEOTIDE SEQUENCE</scope>
    <source>
        <strain evidence="2">NBRC 112285</strain>
    </source>
</reference>
<keyword evidence="1" id="KW-1133">Transmembrane helix</keyword>
<evidence type="ECO:0000256" key="1">
    <source>
        <dbReference type="SAM" id="Phobius"/>
    </source>
</evidence>
<feature type="transmembrane region" description="Helical" evidence="1">
    <location>
        <begin position="92"/>
        <end position="110"/>
    </location>
</feature>
<protein>
    <submittedName>
        <fullName evidence="2">Uncharacterized protein</fullName>
    </submittedName>
</protein>
<evidence type="ECO:0000313" key="2">
    <source>
        <dbReference type="EMBL" id="GLU49893.1"/>
    </source>
</evidence>
<dbReference type="Proteomes" id="UP001165092">
    <property type="component" value="Unassembled WGS sequence"/>
</dbReference>
<dbReference type="AlphaFoldDB" id="A0A9W6UKR7"/>
<keyword evidence="1" id="KW-0472">Membrane</keyword>
<dbReference type="EMBL" id="BSQG01000010">
    <property type="protein sequence ID" value="GLU49893.1"/>
    <property type="molecule type" value="Genomic_DNA"/>
</dbReference>
<name>A0A9W6UKR7_9ACTN</name>
<organism evidence="2 3">
    <name type="scientific">Nocardiopsis ansamitocini</name>
    <dbReference type="NCBI Taxonomy" id="1670832"/>
    <lineage>
        <taxon>Bacteria</taxon>
        <taxon>Bacillati</taxon>
        <taxon>Actinomycetota</taxon>
        <taxon>Actinomycetes</taxon>
        <taxon>Streptosporangiales</taxon>
        <taxon>Nocardiopsidaceae</taxon>
        <taxon>Nocardiopsis</taxon>
    </lineage>
</organism>
<accession>A0A9W6UKR7</accession>
<gene>
    <name evidence="2" type="ORF">Nans01_42440</name>
</gene>
<sequence length="126" mass="13142">MTTGTSGADDRKRTLGPRTVGPGIAWLAATALWLGLLVAEWATSGPTSCDLSPGSSVFGTVSWSWLPPGRTCTWVLGLDSGPVTVVHGPPTARLGTAAVLALWGASLVLLGRRDARSQRRGLRRHG</sequence>
<proteinExistence type="predicted"/>
<keyword evidence="3" id="KW-1185">Reference proteome</keyword>
<comment type="caution">
    <text evidence="2">The sequence shown here is derived from an EMBL/GenBank/DDBJ whole genome shotgun (WGS) entry which is preliminary data.</text>
</comment>
<feature type="transmembrane region" description="Helical" evidence="1">
    <location>
        <begin position="20"/>
        <end position="42"/>
    </location>
</feature>